<sequence>MADGFVHLDLKDKFKDIQRTASMGVRTAYYYTTSITDTRMTPITLVALKDIIFRAAH</sequence>
<keyword evidence="2" id="KW-1185">Reference proteome</keyword>
<organism evidence="1 2">
    <name type="scientific">Ephemerocybe angulata</name>
    <dbReference type="NCBI Taxonomy" id="980116"/>
    <lineage>
        <taxon>Eukaryota</taxon>
        <taxon>Fungi</taxon>
        <taxon>Dikarya</taxon>
        <taxon>Basidiomycota</taxon>
        <taxon>Agaricomycotina</taxon>
        <taxon>Agaricomycetes</taxon>
        <taxon>Agaricomycetidae</taxon>
        <taxon>Agaricales</taxon>
        <taxon>Agaricineae</taxon>
        <taxon>Psathyrellaceae</taxon>
        <taxon>Ephemerocybe</taxon>
    </lineage>
</organism>
<reference evidence="1 2" key="1">
    <citation type="submission" date="2020-07" db="EMBL/GenBank/DDBJ databases">
        <title>Comparative genomics of pyrophilous fungi reveals a link between fire events and developmental genes.</title>
        <authorList>
            <consortium name="DOE Joint Genome Institute"/>
            <person name="Steindorff A.S."/>
            <person name="Carver A."/>
            <person name="Calhoun S."/>
            <person name="Stillman K."/>
            <person name="Liu H."/>
            <person name="Lipzen A."/>
            <person name="Pangilinan J."/>
            <person name="Labutti K."/>
            <person name="Bruns T.D."/>
            <person name="Grigoriev I.V."/>
        </authorList>
    </citation>
    <scope>NUCLEOTIDE SEQUENCE [LARGE SCALE GENOMIC DNA]</scope>
    <source>
        <strain evidence="1 2">CBS 144469</strain>
    </source>
</reference>
<proteinExistence type="predicted"/>
<name>A0A8H6H9G5_9AGAR</name>
<comment type="caution">
    <text evidence="1">The sequence shown here is derived from an EMBL/GenBank/DDBJ whole genome shotgun (WGS) entry which is preliminary data.</text>
</comment>
<gene>
    <name evidence="1" type="ORF">DFP72DRAFT_1082035</name>
</gene>
<dbReference type="Proteomes" id="UP000521943">
    <property type="component" value="Unassembled WGS sequence"/>
</dbReference>
<dbReference type="EMBL" id="JACGCI010000186">
    <property type="protein sequence ID" value="KAF6742375.1"/>
    <property type="molecule type" value="Genomic_DNA"/>
</dbReference>
<evidence type="ECO:0000313" key="2">
    <source>
        <dbReference type="Proteomes" id="UP000521943"/>
    </source>
</evidence>
<dbReference type="AlphaFoldDB" id="A0A8H6H9G5"/>
<evidence type="ECO:0000313" key="1">
    <source>
        <dbReference type="EMBL" id="KAF6742375.1"/>
    </source>
</evidence>
<accession>A0A8H6H9G5</accession>
<protein>
    <submittedName>
        <fullName evidence="1">Uncharacterized protein</fullName>
    </submittedName>
</protein>